<protein>
    <recommendedName>
        <fullName evidence="3">Peptide N-acetyl-beta-D-glucosaminyl asparaginase amidase A N-terminal domain-containing protein</fullName>
    </recommendedName>
</protein>
<feature type="region of interest" description="Disordered" evidence="1">
    <location>
        <begin position="1"/>
        <end position="41"/>
    </location>
</feature>
<dbReference type="Pfam" id="PF25156">
    <property type="entry name" value="PNGase_A_C"/>
    <property type="match status" value="1"/>
</dbReference>
<reference evidence="4 5" key="1">
    <citation type="journal article" date="2024" name="IMA Fungus">
        <title>IMA Genome - F19 : A genome assembly and annotation guide to empower mycologists, including annotated draft genome sequences of Ceratocystis pirilliformis, Diaporthe australafricana, Fusarium ophioides, Paecilomyces lecythidis, and Sporothrix stenoceras.</title>
        <authorList>
            <person name="Aylward J."/>
            <person name="Wilson A.M."/>
            <person name="Visagie C.M."/>
            <person name="Spraker J."/>
            <person name="Barnes I."/>
            <person name="Buitendag C."/>
            <person name="Ceriani C."/>
            <person name="Del Mar Angel L."/>
            <person name="du Plessis D."/>
            <person name="Fuchs T."/>
            <person name="Gasser K."/>
            <person name="Kramer D."/>
            <person name="Li W."/>
            <person name="Munsamy K."/>
            <person name="Piso A."/>
            <person name="Price J.L."/>
            <person name="Sonnekus B."/>
            <person name="Thomas C."/>
            <person name="van der Nest A."/>
            <person name="van Dijk A."/>
            <person name="van Heerden A."/>
            <person name="van Vuuren N."/>
            <person name="Yilmaz N."/>
            <person name="Duong T.A."/>
            <person name="van der Merwe N.A."/>
            <person name="Wingfield M.J."/>
            <person name="Wingfield B.D."/>
        </authorList>
    </citation>
    <scope>NUCLEOTIDE SEQUENCE [LARGE SCALE GENOMIC DNA]</scope>
    <source>
        <strain evidence="4 5">CMW 18300</strain>
    </source>
</reference>
<keyword evidence="2" id="KW-0472">Membrane</keyword>
<evidence type="ECO:0000259" key="3">
    <source>
        <dbReference type="Pfam" id="PF12222"/>
    </source>
</evidence>
<organism evidence="4 5">
    <name type="scientific">Diaporthe australafricana</name>
    <dbReference type="NCBI Taxonomy" id="127596"/>
    <lineage>
        <taxon>Eukaryota</taxon>
        <taxon>Fungi</taxon>
        <taxon>Dikarya</taxon>
        <taxon>Ascomycota</taxon>
        <taxon>Pezizomycotina</taxon>
        <taxon>Sordariomycetes</taxon>
        <taxon>Sordariomycetidae</taxon>
        <taxon>Diaporthales</taxon>
        <taxon>Diaporthaceae</taxon>
        <taxon>Diaporthe</taxon>
    </lineage>
</organism>
<feature type="domain" description="Peptide N-acetyl-beta-D-glucosaminyl asparaginase amidase A N-terminal" evidence="3">
    <location>
        <begin position="161"/>
        <end position="477"/>
    </location>
</feature>
<dbReference type="Pfam" id="PF12222">
    <property type="entry name" value="PNGaseA"/>
    <property type="match status" value="1"/>
</dbReference>
<gene>
    <name evidence="4" type="ORF">Daus18300_002982</name>
</gene>
<comment type="caution">
    <text evidence="4">The sequence shown here is derived from an EMBL/GenBank/DDBJ whole genome shotgun (WGS) entry which is preliminary data.</text>
</comment>
<keyword evidence="2" id="KW-1133">Transmembrane helix</keyword>
<feature type="transmembrane region" description="Helical" evidence="2">
    <location>
        <begin position="49"/>
        <end position="71"/>
    </location>
</feature>
<accession>A0ABR3XIL1</accession>
<dbReference type="Proteomes" id="UP001583177">
    <property type="component" value="Unassembled WGS sequence"/>
</dbReference>
<keyword evidence="2" id="KW-0812">Transmembrane</keyword>
<evidence type="ECO:0000313" key="5">
    <source>
        <dbReference type="Proteomes" id="UP001583177"/>
    </source>
</evidence>
<evidence type="ECO:0000313" key="4">
    <source>
        <dbReference type="EMBL" id="KAL1875791.1"/>
    </source>
</evidence>
<evidence type="ECO:0000256" key="1">
    <source>
        <dbReference type="SAM" id="MobiDB-lite"/>
    </source>
</evidence>
<proteinExistence type="predicted"/>
<dbReference type="InterPro" id="IPR056948">
    <property type="entry name" value="PNGaseA_N"/>
</dbReference>
<evidence type="ECO:0000256" key="2">
    <source>
        <dbReference type="SAM" id="Phobius"/>
    </source>
</evidence>
<dbReference type="EMBL" id="JAWRVE010000018">
    <property type="protein sequence ID" value="KAL1875791.1"/>
    <property type="molecule type" value="Genomic_DNA"/>
</dbReference>
<dbReference type="PANTHER" id="PTHR31104">
    <property type="entry name" value="PEPTIDE-N4-(N-ACETYL-BETA-GLUCOSAMINYL)ASPARAGINE AMIDASE A PROTEIN"/>
    <property type="match status" value="1"/>
</dbReference>
<keyword evidence="5" id="KW-1185">Reference proteome</keyword>
<name>A0ABR3XIL1_9PEZI</name>
<dbReference type="InterPro" id="IPR021102">
    <property type="entry name" value="PNGase_A"/>
</dbReference>
<sequence>MEDQCLPLSNEKHRAAEPSLGNNTAGPSKIPKKKKKVRWADEPRSQSPAVIAVIILNVVFLILGALGRWGLWEKDEAPVRSQVELEVRASVHKPLRRHALHDLHDLRRLKRDVPGGNNSAMQTFQVDVPLLGINGKVVGGGTADGFNDVPTILPGLGEQDCQATIVPSFTFSNSFGSPFVGNYTPPACLADSNTAIMNLTVQSQGRQFDRLAILYFGDTEVFRTSTEEPNRRGISYTYMRDMSHYMALWKQPQQVIFDLPNSLTDILTGVYNTTLTATFFNAPQGVTPADTVIPISSRQANNGSQPSVFSIPDQIASNVITDFPRNAVKAIFSVSATGQGNEEFWWSNVLESNALTYNSSGAQLPGNSPFREVQVLLDDKLAGVQWPFPVIFTGGVSPSFWQPTVGIDAFDLKEGEIDISPWLPVLCDGQPHNLTVNVVGLSDDGKTASLSPNVTSNWQVTGKLFVWLDPKTDSITSGSPPTVSGLDPSIAISQSVTQNSTGFNDTLKYTTSVSRNFNVSGSITTSTGNTTVSWTQTLAHTDDGVLSNGGQNQVNVITTTGTDTSTHGDDNNNNKAGFTNRYSYPLNSNVTSQLLANGTTRLDATLERTKSVDRTGGAGGGVSPTGLQLFAVLPRTADRVPSLAGTAFTTTQKGAATVLTAPEGQNGSAQSGTQAQTMRFGGVVTSSSGGGGGQPGDVELYFRDVSVKSDGTVLGDTERLAGEDVVGRRPAATTSGRAGNGTAGVVAAVQDWVSRAGVGLVDTPLVRRRFR</sequence>